<dbReference type="GO" id="GO:0003677">
    <property type="term" value="F:DNA binding"/>
    <property type="evidence" value="ECO:0007669"/>
    <property type="project" value="UniProtKB-UniRule"/>
</dbReference>
<keyword evidence="7" id="KW-1185">Reference proteome</keyword>
<dbReference type="GO" id="GO:0045892">
    <property type="term" value="P:negative regulation of DNA-templated transcription"/>
    <property type="evidence" value="ECO:0007669"/>
    <property type="project" value="UniProtKB-ARBA"/>
</dbReference>
<dbReference type="PANTHER" id="PTHR43479">
    <property type="entry name" value="ACREF/ENVCD OPERON REPRESSOR-RELATED"/>
    <property type="match status" value="1"/>
</dbReference>
<evidence type="ECO:0000313" key="7">
    <source>
        <dbReference type="Proteomes" id="UP000217065"/>
    </source>
</evidence>
<evidence type="ECO:0000313" key="6">
    <source>
        <dbReference type="EMBL" id="OZS78151.1"/>
    </source>
</evidence>
<name>A0A264W3L5_9BACL</name>
<dbReference type="PRINTS" id="PR00455">
    <property type="entry name" value="HTHTETR"/>
</dbReference>
<comment type="caution">
    <text evidence="6">The sequence shown here is derived from an EMBL/GenBank/DDBJ whole genome shotgun (WGS) entry which is preliminary data.</text>
</comment>
<evidence type="ECO:0000256" key="2">
    <source>
        <dbReference type="ARBA" id="ARBA00023125"/>
    </source>
</evidence>
<dbReference type="EMBL" id="NOKQ01000204">
    <property type="protein sequence ID" value="OZS78151.1"/>
    <property type="molecule type" value="Genomic_DNA"/>
</dbReference>
<dbReference type="InterPro" id="IPR023772">
    <property type="entry name" value="DNA-bd_HTH_TetR-type_CS"/>
</dbReference>
<dbReference type="PROSITE" id="PS50977">
    <property type="entry name" value="HTH_TETR_2"/>
    <property type="match status" value="1"/>
</dbReference>
<evidence type="ECO:0000256" key="3">
    <source>
        <dbReference type="ARBA" id="ARBA00023163"/>
    </source>
</evidence>
<proteinExistence type="predicted"/>
<evidence type="ECO:0000256" key="4">
    <source>
        <dbReference type="PROSITE-ProRule" id="PRU00335"/>
    </source>
</evidence>
<sequence length="184" mass="21159">MDRKQEILKAAAKTFSLYGYKATSVDQIAREAGVGKGTIYTFFANKEDLFQAIVLSTIEEMKQQAVRVLDPSATPAENAHKALIKMLEFRETHQLLARLIEEERATKSKAVYDMMQQVEKAIVEFIEQRLSRALPDLESDPKLLAYLLYKSYVAFVVDWNQLYEQPLDEKTISQFFHQSLFKGL</sequence>
<dbReference type="Pfam" id="PF00440">
    <property type="entry name" value="TetR_N"/>
    <property type="match status" value="1"/>
</dbReference>
<reference evidence="6 7" key="1">
    <citation type="submission" date="2017-07" db="EMBL/GenBank/DDBJ databases">
        <title>Tetzosporium hominis gen.nov. sp.nov.</title>
        <authorList>
            <person name="Tetz G."/>
            <person name="Tetz V."/>
        </authorList>
    </citation>
    <scope>NUCLEOTIDE SEQUENCE [LARGE SCALE GENOMIC DNA]</scope>
    <source>
        <strain evidence="6 7">VT-49</strain>
    </source>
</reference>
<dbReference type="OrthoDB" id="9812484at2"/>
<dbReference type="SUPFAM" id="SSF46689">
    <property type="entry name" value="Homeodomain-like"/>
    <property type="match status" value="1"/>
</dbReference>
<dbReference type="InterPro" id="IPR001647">
    <property type="entry name" value="HTH_TetR"/>
</dbReference>
<dbReference type="FunFam" id="1.10.10.60:FF:000141">
    <property type="entry name" value="TetR family transcriptional regulator"/>
    <property type="match status" value="1"/>
</dbReference>
<dbReference type="Proteomes" id="UP000217065">
    <property type="component" value="Unassembled WGS sequence"/>
</dbReference>
<dbReference type="AlphaFoldDB" id="A0A264W3L5"/>
<keyword evidence="1" id="KW-0805">Transcription regulation</keyword>
<accession>A0A264W3L5</accession>
<evidence type="ECO:0000259" key="5">
    <source>
        <dbReference type="PROSITE" id="PS50977"/>
    </source>
</evidence>
<dbReference type="InterPro" id="IPR050624">
    <property type="entry name" value="HTH-type_Tx_Regulator"/>
</dbReference>
<keyword evidence="2 4" id="KW-0238">DNA-binding</keyword>
<feature type="DNA-binding region" description="H-T-H motif" evidence="4">
    <location>
        <begin position="24"/>
        <end position="43"/>
    </location>
</feature>
<gene>
    <name evidence="6" type="ORF">CF394_07925</name>
</gene>
<protein>
    <submittedName>
        <fullName evidence="6">TetR family transcriptional regulator</fullName>
    </submittedName>
</protein>
<keyword evidence="3" id="KW-0804">Transcription</keyword>
<feature type="domain" description="HTH tetR-type" evidence="5">
    <location>
        <begin position="1"/>
        <end position="61"/>
    </location>
</feature>
<organism evidence="6 7">
    <name type="scientific">Tetzosporium hominis</name>
    <dbReference type="NCBI Taxonomy" id="2020506"/>
    <lineage>
        <taxon>Bacteria</taxon>
        <taxon>Bacillati</taxon>
        <taxon>Bacillota</taxon>
        <taxon>Bacilli</taxon>
        <taxon>Bacillales</taxon>
        <taxon>Caryophanaceae</taxon>
        <taxon>Tetzosporium</taxon>
    </lineage>
</organism>
<dbReference type="PROSITE" id="PS01081">
    <property type="entry name" value="HTH_TETR_1"/>
    <property type="match status" value="1"/>
</dbReference>
<dbReference type="InterPro" id="IPR009057">
    <property type="entry name" value="Homeodomain-like_sf"/>
</dbReference>
<evidence type="ECO:0000256" key="1">
    <source>
        <dbReference type="ARBA" id="ARBA00023015"/>
    </source>
</evidence>
<dbReference type="RefSeq" id="WP_094942815.1">
    <property type="nucleotide sequence ID" value="NZ_NOKQ01000204.1"/>
</dbReference>
<dbReference type="PANTHER" id="PTHR43479:SF11">
    <property type="entry name" value="ACREF_ENVCD OPERON REPRESSOR-RELATED"/>
    <property type="match status" value="1"/>
</dbReference>
<dbReference type="Gene3D" id="1.10.357.10">
    <property type="entry name" value="Tetracycline Repressor, domain 2"/>
    <property type="match status" value="1"/>
</dbReference>